<dbReference type="InterPro" id="IPR011989">
    <property type="entry name" value="ARM-like"/>
</dbReference>
<dbReference type="Gene3D" id="1.25.10.10">
    <property type="entry name" value="Leucine-rich Repeat Variant"/>
    <property type="match status" value="1"/>
</dbReference>
<evidence type="ECO:0000256" key="1">
    <source>
        <dbReference type="SAM" id="MobiDB-lite"/>
    </source>
</evidence>
<dbReference type="STRING" id="930992.A0A0D0B9I3"/>
<organism evidence="2 3">
    <name type="scientific">Suillus luteus UH-Slu-Lm8-n1</name>
    <dbReference type="NCBI Taxonomy" id="930992"/>
    <lineage>
        <taxon>Eukaryota</taxon>
        <taxon>Fungi</taxon>
        <taxon>Dikarya</taxon>
        <taxon>Basidiomycota</taxon>
        <taxon>Agaricomycotina</taxon>
        <taxon>Agaricomycetes</taxon>
        <taxon>Agaricomycetidae</taxon>
        <taxon>Boletales</taxon>
        <taxon>Suillineae</taxon>
        <taxon>Suillaceae</taxon>
        <taxon>Suillus</taxon>
    </lineage>
</organism>
<name>A0A0D0B9I3_9AGAM</name>
<feature type="compositionally biased region" description="Low complexity" evidence="1">
    <location>
        <begin position="505"/>
        <end position="517"/>
    </location>
</feature>
<feature type="region of interest" description="Disordered" evidence="1">
    <location>
        <begin position="273"/>
        <end position="378"/>
    </location>
</feature>
<evidence type="ECO:0000313" key="2">
    <source>
        <dbReference type="EMBL" id="KIK42962.1"/>
    </source>
</evidence>
<feature type="region of interest" description="Disordered" evidence="1">
    <location>
        <begin position="221"/>
        <end position="246"/>
    </location>
</feature>
<reference evidence="3" key="2">
    <citation type="submission" date="2015-01" db="EMBL/GenBank/DDBJ databases">
        <title>Evolutionary Origins and Diversification of the Mycorrhizal Mutualists.</title>
        <authorList>
            <consortium name="DOE Joint Genome Institute"/>
            <consortium name="Mycorrhizal Genomics Consortium"/>
            <person name="Kohler A."/>
            <person name="Kuo A."/>
            <person name="Nagy L.G."/>
            <person name="Floudas D."/>
            <person name="Copeland A."/>
            <person name="Barry K.W."/>
            <person name="Cichocki N."/>
            <person name="Veneault-Fourrey C."/>
            <person name="LaButti K."/>
            <person name="Lindquist E.A."/>
            <person name="Lipzen A."/>
            <person name="Lundell T."/>
            <person name="Morin E."/>
            <person name="Murat C."/>
            <person name="Riley R."/>
            <person name="Ohm R."/>
            <person name="Sun H."/>
            <person name="Tunlid A."/>
            <person name="Henrissat B."/>
            <person name="Grigoriev I.V."/>
            <person name="Hibbett D.S."/>
            <person name="Martin F."/>
        </authorList>
    </citation>
    <scope>NUCLEOTIDE SEQUENCE [LARGE SCALE GENOMIC DNA]</scope>
    <source>
        <strain evidence="3">UH-Slu-Lm8-n1</strain>
    </source>
</reference>
<feature type="region of interest" description="Disordered" evidence="1">
    <location>
        <begin position="469"/>
        <end position="531"/>
    </location>
</feature>
<evidence type="ECO:0000313" key="3">
    <source>
        <dbReference type="Proteomes" id="UP000054485"/>
    </source>
</evidence>
<protein>
    <submittedName>
        <fullName evidence="2">Unplaced genomic scaffold CY34scaffold_94, whole genome shotgun sequence</fullName>
    </submittedName>
</protein>
<feature type="region of interest" description="Disordered" evidence="1">
    <location>
        <begin position="610"/>
        <end position="629"/>
    </location>
</feature>
<dbReference type="HOGENOM" id="CLU_421021_0_0_1"/>
<dbReference type="AlphaFoldDB" id="A0A0D0B9I3"/>
<gene>
    <name evidence="2" type="ORF">CY34DRAFT_744920</name>
</gene>
<feature type="compositionally biased region" description="Polar residues" evidence="1">
    <location>
        <begin position="356"/>
        <end position="371"/>
    </location>
</feature>
<feature type="compositionally biased region" description="Low complexity" evidence="1">
    <location>
        <begin position="221"/>
        <end position="242"/>
    </location>
</feature>
<keyword evidence="3" id="KW-1185">Reference proteome</keyword>
<proteinExistence type="predicted"/>
<reference evidence="2 3" key="1">
    <citation type="submission" date="2014-04" db="EMBL/GenBank/DDBJ databases">
        <authorList>
            <consortium name="DOE Joint Genome Institute"/>
            <person name="Kuo A."/>
            <person name="Ruytinx J."/>
            <person name="Rineau F."/>
            <person name="Colpaert J."/>
            <person name="Kohler A."/>
            <person name="Nagy L.G."/>
            <person name="Floudas D."/>
            <person name="Copeland A."/>
            <person name="Barry K.W."/>
            <person name="Cichocki N."/>
            <person name="Veneault-Fourrey C."/>
            <person name="LaButti K."/>
            <person name="Lindquist E.A."/>
            <person name="Lipzen A."/>
            <person name="Lundell T."/>
            <person name="Morin E."/>
            <person name="Murat C."/>
            <person name="Sun H."/>
            <person name="Tunlid A."/>
            <person name="Henrissat B."/>
            <person name="Grigoriev I.V."/>
            <person name="Hibbett D.S."/>
            <person name="Martin F."/>
            <person name="Nordberg H.P."/>
            <person name="Cantor M.N."/>
            <person name="Hua S.X."/>
        </authorList>
    </citation>
    <scope>NUCLEOTIDE SEQUENCE [LARGE SCALE GENOMIC DNA]</scope>
    <source>
        <strain evidence="2 3">UH-Slu-Lm8-n1</strain>
    </source>
</reference>
<sequence>MAPLKALADVIAKSGVMKDIRGLSTRTLLSTTLSSLPHSLLPPAFLTLPSILNSLRAELLLVPSRVSAWERGLELFPGYTSDIGLGKNGNATRNGKGKETHKPSDPLIEIATPSLAHIHACLRVVDAYLLEEWTGHIPSRSGVASGGSHETREKLEIHRALADPSLSDELMELCVATEILVRDCVRNLDTMNKKEDAEEEGLGELARKTLFSTLRILTLLPSSTSSHPRPSPSYSRSSPTYSDNLHDSWTPSDSALSLVTRVVLRAQAGWVGSLGGDGIKGKRDDEATQGNEQHAVKPEQLEDTNTSSPPIRGSQHESTRSPRKRTPLPVPSPSKLAYKPSSKTNVSSKHGRRGTSCRNSTPNKGTSTPSEGNDMGKGISKAISAPPYTLTRVESFDLLCLALGLLLNWASEGIEGGGMIEGMGRILLNRACSSTRGCSHICSCPPSSQVPLLSCLVSVYQAYSSSVSVSTDSSSRKPIFLSGHERKPTLGAGRKPPSARQKQNSPSASPSFPSTSPRCKTGSSKPTVNISSMPHSPELTFLAGYTAVLLGLLCTPTAPRRIRMLPTNRSLIFGDIFIETLIRDVRDFLALYDDLEGEPCDEDNDIDVDVSLDTDQGQSGGRGRGKVLEKRSEDVARGVLRTLETLRDDGL</sequence>
<dbReference type="EMBL" id="KN835225">
    <property type="protein sequence ID" value="KIK42962.1"/>
    <property type="molecule type" value="Genomic_DNA"/>
</dbReference>
<dbReference type="OrthoDB" id="78088at2759"/>
<accession>A0A0D0B9I3</accession>
<dbReference type="Proteomes" id="UP000054485">
    <property type="component" value="Unassembled WGS sequence"/>
</dbReference>
<dbReference type="InParanoid" id="A0A0D0B9I3"/>
<feature type="compositionally biased region" description="Polar residues" evidence="1">
    <location>
        <begin position="521"/>
        <end position="531"/>
    </location>
</feature>